<evidence type="ECO:0000313" key="2">
    <source>
        <dbReference type="Proteomes" id="UP001642720"/>
    </source>
</evidence>
<name>A0ABY2H9D2_9HYPO</name>
<dbReference type="GeneID" id="300574918"/>
<comment type="caution">
    <text evidence="1">The sequence shown here is derived from an EMBL/GenBank/DDBJ whole genome shotgun (WGS) entry which is preliminary data.</text>
</comment>
<organism evidence="1 2">
    <name type="scientific">Trichoderma ghanense</name>
    <dbReference type="NCBI Taxonomy" id="65468"/>
    <lineage>
        <taxon>Eukaryota</taxon>
        <taxon>Fungi</taxon>
        <taxon>Dikarya</taxon>
        <taxon>Ascomycota</taxon>
        <taxon>Pezizomycotina</taxon>
        <taxon>Sordariomycetes</taxon>
        <taxon>Hypocreomycetidae</taxon>
        <taxon>Hypocreales</taxon>
        <taxon>Hypocreaceae</taxon>
        <taxon>Trichoderma</taxon>
    </lineage>
</organism>
<sequence length="68" mass="7075">MSAAGRMPPASHWGRALDEPGLGLSVSCLVVSSVGVWPGVLVACWSSAGRLLVVSRVVTLQQLVKCKT</sequence>
<gene>
    <name evidence="1" type="ORF">CCMA1212_003107</name>
</gene>
<proteinExistence type="predicted"/>
<dbReference type="Proteomes" id="UP001642720">
    <property type="component" value="Unassembled WGS sequence"/>
</dbReference>
<reference evidence="1 2" key="1">
    <citation type="submission" date="2018-01" db="EMBL/GenBank/DDBJ databases">
        <title>Genome characterization of the sugarcane-associated fungus Trichoderma ghanense CCMA-1212 and their application in lignocelulose bioconversion.</title>
        <authorList>
            <person name="Steindorff A.S."/>
            <person name="Mendes T.D."/>
            <person name="Vilela E.S.D."/>
            <person name="Rodrigues D.S."/>
            <person name="Formighieri E.F."/>
            <person name="Melo I.S."/>
            <person name="Favaro L.C.L."/>
        </authorList>
    </citation>
    <scope>NUCLEOTIDE SEQUENCE [LARGE SCALE GENOMIC DNA]</scope>
    <source>
        <strain evidence="1 2">CCMA-1212</strain>
    </source>
</reference>
<accession>A0ABY2H9D2</accession>
<protein>
    <submittedName>
        <fullName evidence="1">Uncharacterized protein</fullName>
    </submittedName>
</protein>
<dbReference type="RefSeq" id="XP_073561100.1">
    <property type="nucleotide sequence ID" value="XM_073700468.1"/>
</dbReference>
<dbReference type="EMBL" id="PPTA01000003">
    <property type="protein sequence ID" value="TFB04899.1"/>
    <property type="molecule type" value="Genomic_DNA"/>
</dbReference>
<evidence type="ECO:0000313" key="1">
    <source>
        <dbReference type="EMBL" id="TFB04899.1"/>
    </source>
</evidence>
<keyword evidence="2" id="KW-1185">Reference proteome</keyword>